<dbReference type="EMBL" id="JARSFG010000020">
    <property type="protein sequence ID" value="MEC1179965.1"/>
    <property type="molecule type" value="Genomic_DNA"/>
</dbReference>
<evidence type="ECO:0000313" key="2">
    <source>
        <dbReference type="Proteomes" id="UP001344888"/>
    </source>
</evidence>
<organism evidence="1 2">
    <name type="scientific">Metasolibacillus meyeri</name>
    <dbReference type="NCBI Taxonomy" id="1071052"/>
    <lineage>
        <taxon>Bacteria</taxon>
        <taxon>Bacillati</taxon>
        <taxon>Bacillota</taxon>
        <taxon>Bacilli</taxon>
        <taxon>Bacillales</taxon>
        <taxon>Caryophanaceae</taxon>
        <taxon>Metasolibacillus</taxon>
    </lineage>
</organism>
<dbReference type="RefSeq" id="WP_107841448.1">
    <property type="nucleotide sequence ID" value="NZ_PYWN01000139.1"/>
</dbReference>
<keyword evidence="2" id="KW-1185">Reference proteome</keyword>
<comment type="caution">
    <text evidence="1">The sequence shown here is derived from an EMBL/GenBank/DDBJ whole genome shotgun (WGS) entry which is preliminary data.</text>
</comment>
<accession>A0AAW9NYE0</accession>
<dbReference type="SUPFAM" id="SSF140500">
    <property type="entry name" value="BAS1536-like"/>
    <property type="match status" value="1"/>
</dbReference>
<dbReference type="GO" id="GO:0043937">
    <property type="term" value="P:regulation of sporulation"/>
    <property type="evidence" value="ECO:0007669"/>
    <property type="project" value="InterPro"/>
</dbReference>
<protein>
    <submittedName>
        <fullName evidence="1">Aspartyl-phosphate phosphatase Spo0E family protein</fullName>
    </submittedName>
</protein>
<dbReference type="Proteomes" id="UP001344888">
    <property type="component" value="Unassembled WGS sequence"/>
</dbReference>
<dbReference type="Pfam" id="PF09388">
    <property type="entry name" value="SpoOE-like"/>
    <property type="match status" value="1"/>
</dbReference>
<dbReference type="Gene3D" id="4.10.280.10">
    <property type="entry name" value="Helix-loop-helix DNA-binding domain"/>
    <property type="match status" value="1"/>
</dbReference>
<name>A0AAW9NYE0_9BACL</name>
<proteinExistence type="predicted"/>
<reference evidence="1 2" key="1">
    <citation type="submission" date="2023-03" db="EMBL/GenBank/DDBJ databases">
        <title>Bacillus Genome Sequencing.</title>
        <authorList>
            <person name="Dunlap C."/>
        </authorList>
    </citation>
    <scope>NUCLEOTIDE SEQUENCE [LARGE SCALE GENOMIC DNA]</scope>
    <source>
        <strain evidence="1 2">B-59205</strain>
    </source>
</reference>
<gene>
    <name evidence="1" type="ORF">P9B03_15805</name>
</gene>
<dbReference type="InterPro" id="IPR037208">
    <property type="entry name" value="Spo0E-like_sf"/>
</dbReference>
<dbReference type="InterPro" id="IPR036638">
    <property type="entry name" value="HLH_DNA-bd_sf"/>
</dbReference>
<dbReference type="AlphaFoldDB" id="A0AAW9NYE0"/>
<dbReference type="InterPro" id="IPR018540">
    <property type="entry name" value="Spo0E-like"/>
</dbReference>
<evidence type="ECO:0000313" key="1">
    <source>
        <dbReference type="EMBL" id="MEC1179965.1"/>
    </source>
</evidence>
<sequence>MLKHFFKQLILKCRIELKRKQMYKIAKNLGYTHPKVVESSQQLDTLLNHYVKEVS</sequence>
<dbReference type="GO" id="GO:0046983">
    <property type="term" value="F:protein dimerization activity"/>
    <property type="evidence" value="ECO:0007669"/>
    <property type="project" value="InterPro"/>
</dbReference>